<dbReference type="EMBL" id="CM055103">
    <property type="protein sequence ID" value="KAJ7534958.1"/>
    <property type="molecule type" value="Genomic_DNA"/>
</dbReference>
<organism evidence="1 2">
    <name type="scientific">Diphasiastrum complanatum</name>
    <name type="common">Issler's clubmoss</name>
    <name type="synonym">Lycopodium complanatum</name>
    <dbReference type="NCBI Taxonomy" id="34168"/>
    <lineage>
        <taxon>Eukaryota</taxon>
        <taxon>Viridiplantae</taxon>
        <taxon>Streptophyta</taxon>
        <taxon>Embryophyta</taxon>
        <taxon>Tracheophyta</taxon>
        <taxon>Lycopodiopsida</taxon>
        <taxon>Lycopodiales</taxon>
        <taxon>Lycopodiaceae</taxon>
        <taxon>Lycopodioideae</taxon>
        <taxon>Diphasiastrum</taxon>
    </lineage>
</organism>
<gene>
    <name evidence="1" type="ORF">O6H91_12G012300</name>
</gene>
<evidence type="ECO:0000313" key="2">
    <source>
        <dbReference type="Proteomes" id="UP001162992"/>
    </source>
</evidence>
<reference evidence="2" key="1">
    <citation type="journal article" date="2024" name="Proc. Natl. Acad. Sci. U.S.A.">
        <title>Extraordinary preservation of gene collinearity over three hundred million years revealed in homosporous lycophytes.</title>
        <authorList>
            <person name="Li C."/>
            <person name="Wickell D."/>
            <person name="Kuo L.Y."/>
            <person name="Chen X."/>
            <person name="Nie B."/>
            <person name="Liao X."/>
            <person name="Peng D."/>
            <person name="Ji J."/>
            <person name="Jenkins J."/>
            <person name="Williams M."/>
            <person name="Shu S."/>
            <person name="Plott C."/>
            <person name="Barry K."/>
            <person name="Rajasekar S."/>
            <person name="Grimwood J."/>
            <person name="Han X."/>
            <person name="Sun S."/>
            <person name="Hou Z."/>
            <person name="He W."/>
            <person name="Dai G."/>
            <person name="Sun C."/>
            <person name="Schmutz J."/>
            <person name="Leebens-Mack J.H."/>
            <person name="Li F.W."/>
            <person name="Wang L."/>
        </authorList>
    </citation>
    <scope>NUCLEOTIDE SEQUENCE [LARGE SCALE GENOMIC DNA]</scope>
    <source>
        <strain evidence="2">cv. PW_Plant_1</strain>
    </source>
</reference>
<keyword evidence="2" id="KW-1185">Reference proteome</keyword>
<evidence type="ECO:0000313" key="1">
    <source>
        <dbReference type="EMBL" id="KAJ7534958.1"/>
    </source>
</evidence>
<sequence>MGSLRIYPSFFASILILILICFHSSSCEDSGHEDFDYSEGPKGPHNWGDLKQAWRLCKTGTNQSPINISPHKVRKDDSLERLRTGYSPIHDPVLLSIDHDVALEFGADAGGITLNGTHYKLKEYHTHMPSEHVVNRRRFPLEIHLVHKTPDKNRIAVISVLYKHGRRDNILEQVLKMISSANKKGGSLDSSLNMTKMKISGKAYYRYSGSLTTPPCSEGVLWTVLREAHTLSQEQFRKFQTILTKNNSRFTQKINGREVLYRR</sequence>
<protein>
    <submittedName>
        <fullName evidence="1">Uncharacterized protein</fullName>
    </submittedName>
</protein>
<comment type="caution">
    <text evidence="1">The sequence shown here is derived from an EMBL/GenBank/DDBJ whole genome shotgun (WGS) entry which is preliminary data.</text>
</comment>
<dbReference type="Proteomes" id="UP001162992">
    <property type="component" value="Chromosome 12"/>
</dbReference>
<accession>A0ACC2BYU3</accession>
<name>A0ACC2BYU3_DIPCM</name>
<proteinExistence type="predicted"/>